<sequence>MQRARKERFKDEVPITDGYTNQTLERDGQSHIEHVISAKELHDDDWLRLYLDVDERKDLANSDNNKTWTNASLNKSKQDQDLIKWMETPSTNDETKTNAQYYKVDKEQAKELYSQARRERNKRLYNKVGKEVMVQCERFAEQKEETIH</sequence>
<accession>A0A1R0Z950</accession>
<keyword evidence="3" id="KW-1185">Reference proteome</keyword>
<dbReference type="EMBL" id="MPTW01000024">
    <property type="protein sequence ID" value="OME64763.1"/>
    <property type="molecule type" value="Genomic_DNA"/>
</dbReference>
<protein>
    <submittedName>
        <fullName evidence="2">Uncharacterized protein</fullName>
    </submittedName>
</protein>
<evidence type="ECO:0000313" key="1">
    <source>
        <dbReference type="EMBL" id="OMD46318.1"/>
    </source>
</evidence>
<evidence type="ECO:0000313" key="3">
    <source>
        <dbReference type="Proteomes" id="UP000187313"/>
    </source>
</evidence>
<organism evidence="2 4">
    <name type="scientific">Paenibacillus odorifer</name>
    <dbReference type="NCBI Taxonomy" id="189426"/>
    <lineage>
        <taxon>Bacteria</taxon>
        <taxon>Bacillati</taxon>
        <taxon>Bacillota</taxon>
        <taxon>Bacilli</taxon>
        <taxon>Bacillales</taxon>
        <taxon>Paenibacillaceae</taxon>
        <taxon>Paenibacillus</taxon>
    </lineage>
</organism>
<dbReference type="RefSeq" id="WP_076286704.1">
    <property type="nucleotide sequence ID" value="NZ_MPTD01000025.1"/>
</dbReference>
<proteinExistence type="predicted"/>
<evidence type="ECO:0000313" key="4">
    <source>
        <dbReference type="Proteomes" id="UP000187425"/>
    </source>
</evidence>
<reference evidence="2 4" key="1">
    <citation type="submission" date="2016-11" db="EMBL/GenBank/DDBJ databases">
        <title>Paenibacillus species isolates.</title>
        <authorList>
            <person name="Beno S.M."/>
        </authorList>
    </citation>
    <scope>NUCLEOTIDE SEQUENCE [LARGE SCALE GENOMIC DNA]</scope>
    <source>
        <strain evidence="2 4">FSL H7-0443</strain>
        <strain evidence="1 3">FSL R5-0923</strain>
    </source>
</reference>
<gene>
    <name evidence="1" type="ORF">BSK51_27165</name>
    <name evidence="2" type="ORF">BSK65_26825</name>
</gene>
<dbReference type="Proteomes" id="UP000187313">
    <property type="component" value="Unassembled WGS sequence"/>
</dbReference>
<dbReference type="OrthoDB" id="2497689at2"/>
<evidence type="ECO:0000313" key="2">
    <source>
        <dbReference type="EMBL" id="OME64763.1"/>
    </source>
</evidence>
<dbReference type="Proteomes" id="UP000187425">
    <property type="component" value="Unassembled WGS sequence"/>
</dbReference>
<comment type="caution">
    <text evidence="2">The sequence shown here is derived from an EMBL/GenBank/DDBJ whole genome shotgun (WGS) entry which is preliminary data.</text>
</comment>
<dbReference type="AlphaFoldDB" id="A0A1R0Z950"/>
<dbReference type="EMBL" id="MPTD01000025">
    <property type="protein sequence ID" value="OMD46318.1"/>
    <property type="molecule type" value="Genomic_DNA"/>
</dbReference>
<name>A0A1R0Z950_9BACL</name>